<dbReference type="EMBL" id="QRCM01000001">
    <property type="protein sequence ID" value="TXG89888.1"/>
    <property type="molecule type" value="Genomic_DNA"/>
</dbReference>
<dbReference type="PROSITE" id="PS51819">
    <property type="entry name" value="VOC"/>
    <property type="match status" value="1"/>
</dbReference>
<gene>
    <name evidence="2" type="ORF">DW322_06265</name>
</gene>
<evidence type="ECO:0000313" key="3">
    <source>
        <dbReference type="Proteomes" id="UP000471120"/>
    </source>
</evidence>
<dbReference type="Gene3D" id="3.10.180.10">
    <property type="entry name" value="2,3-Dihydroxybiphenyl 1,2-Dioxygenase, domain 1"/>
    <property type="match status" value="1"/>
</dbReference>
<sequence>MAASPFQGLAQVNIFANDVAAARDWYADRLGIPAYFQRPDDANPAYVEFRVGDHLFELGIVHSAYQPEGASRQAGGAVARWHVDDIVATVRALIDAGAAPYEPVIERGEGFVTASVIDPFGNVLGLIHSPHYIERLGAAGAGSTPGD</sequence>
<dbReference type="RefSeq" id="WP_010837726.1">
    <property type="nucleotide sequence ID" value="NZ_QRCM01000001.1"/>
</dbReference>
<dbReference type="AlphaFoldDB" id="A0A6P2CG26"/>
<name>A0A6P2CG26_9NOCA</name>
<comment type="caution">
    <text evidence="2">The sequence shown here is derived from an EMBL/GenBank/DDBJ whole genome shotgun (WGS) entry which is preliminary data.</text>
</comment>
<dbReference type="InterPro" id="IPR037523">
    <property type="entry name" value="VOC_core"/>
</dbReference>
<accession>A0A6P2CG26</accession>
<dbReference type="SUPFAM" id="SSF54593">
    <property type="entry name" value="Glyoxalase/Bleomycin resistance protein/Dihydroxybiphenyl dioxygenase"/>
    <property type="match status" value="1"/>
</dbReference>
<evidence type="ECO:0000313" key="2">
    <source>
        <dbReference type="EMBL" id="TXG89888.1"/>
    </source>
</evidence>
<dbReference type="Proteomes" id="UP000471120">
    <property type="component" value="Unassembled WGS sequence"/>
</dbReference>
<protein>
    <submittedName>
        <fullName evidence="2">VOC family protein</fullName>
    </submittedName>
</protein>
<feature type="domain" description="VOC" evidence="1">
    <location>
        <begin position="8"/>
        <end position="129"/>
    </location>
</feature>
<proteinExistence type="predicted"/>
<organism evidence="2 3">
    <name type="scientific">Rhodococcus rhodnii</name>
    <dbReference type="NCBI Taxonomy" id="38312"/>
    <lineage>
        <taxon>Bacteria</taxon>
        <taxon>Bacillati</taxon>
        <taxon>Actinomycetota</taxon>
        <taxon>Actinomycetes</taxon>
        <taxon>Mycobacteriales</taxon>
        <taxon>Nocardiaceae</taxon>
        <taxon>Rhodococcus</taxon>
    </lineage>
</organism>
<reference evidence="2 3" key="1">
    <citation type="submission" date="2018-07" db="EMBL/GenBank/DDBJ databases">
        <title>Genome sequence of Rhodococcus rhodnii ATCC 35071 from Rhodnius prolixus.</title>
        <authorList>
            <person name="Patel V."/>
            <person name="Vogel K.J."/>
        </authorList>
    </citation>
    <scope>NUCLEOTIDE SEQUENCE [LARGE SCALE GENOMIC DNA]</scope>
    <source>
        <strain evidence="2 3">ATCC 35071</strain>
    </source>
</reference>
<dbReference type="InterPro" id="IPR029068">
    <property type="entry name" value="Glyas_Bleomycin-R_OHBP_Dase"/>
</dbReference>
<evidence type="ECO:0000259" key="1">
    <source>
        <dbReference type="PROSITE" id="PS51819"/>
    </source>
</evidence>
<dbReference type="InterPro" id="IPR004360">
    <property type="entry name" value="Glyas_Fos-R_dOase_dom"/>
</dbReference>
<dbReference type="Pfam" id="PF00903">
    <property type="entry name" value="Glyoxalase"/>
    <property type="match status" value="1"/>
</dbReference>